<accession>A0A8J6H5J1</accession>
<dbReference type="SUPFAM" id="SSF46938">
    <property type="entry name" value="CRAL/TRIO N-terminal domain"/>
    <property type="match status" value="2"/>
</dbReference>
<feature type="domain" description="CRAL-TRIO" evidence="1">
    <location>
        <begin position="407"/>
        <end position="502"/>
    </location>
</feature>
<reference evidence="2" key="1">
    <citation type="journal article" date="2020" name="J Insects Food Feed">
        <title>The yellow mealworm (Tenebrio molitor) genome: a resource for the emerging insects as food and feed industry.</title>
        <authorList>
            <person name="Eriksson T."/>
            <person name="Andere A."/>
            <person name="Kelstrup H."/>
            <person name="Emery V."/>
            <person name="Picard C."/>
        </authorList>
    </citation>
    <scope>NUCLEOTIDE SEQUENCE</scope>
    <source>
        <strain evidence="2">Stoneville</strain>
        <tissue evidence="2">Whole head</tissue>
    </source>
</reference>
<dbReference type="Gene3D" id="3.40.525.10">
    <property type="entry name" value="CRAL-TRIO lipid binding domain"/>
    <property type="match status" value="3"/>
</dbReference>
<protein>
    <recommendedName>
        <fullName evidence="1">CRAL-TRIO domain-containing protein</fullName>
    </recommendedName>
</protein>
<keyword evidence="3" id="KW-1185">Reference proteome</keyword>
<dbReference type="PANTHER" id="PTHR10174:SF222">
    <property type="entry name" value="GH10083P-RELATED"/>
    <property type="match status" value="1"/>
</dbReference>
<evidence type="ECO:0000313" key="2">
    <source>
        <dbReference type="EMBL" id="KAH0812275.1"/>
    </source>
</evidence>
<dbReference type="PANTHER" id="PTHR10174">
    <property type="entry name" value="ALPHA-TOCOPHEROL TRANSFER PROTEIN-RELATED"/>
    <property type="match status" value="1"/>
</dbReference>
<dbReference type="Pfam" id="PF00650">
    <property type="entry name" value="CRAL_TRIO"/>
    <property type="match status" value="3"/>
</dbReference>
<gene>
    <name evidence="2" type="ORF">GEV33_010513</name>
</gene>
<dbReference type="InterPro" id="IPR001251">
    <property type="entry name" value="CRAL-TRIO_dom"/>
</dbReference>
<name>A0A8J6H5J1_TENMO</name>
<dbReference type="PRINTS" id="PR00180">
    <property type="entry name" value="CRETINALDHBP"/>
</dbReference>
<dbReference type="CDD" id="cd00170">
    <property type="entry name" value="SEC14"/>
    <property type="match status" value="3"/>
</dbReference>
<comment type="caution">
    <text evidence="2">The sequence shown here is derived from an EMBL/GenBank/DDBJ whole genome shotgun (WGS) entry which is preliminary data.</text>
</comment>
<reference evidence="2" key="2">
    <citation type="submission" date="2021-08" db="EMBL/GenBank/DDBJ databases">
        <authorList>
            <person name="Eriksson T."/>
        </authorList>
    </citation>
    <scope>NUCLEOTIDE SEQUENCE</scope>
    <source>
        <strain evidence="2">Stoneville</strain>
        <tissue evidence="2">Whole head</tissue>
    </source>
</reference>
<dbReference type="SUPFAM" id="SSF52087">
    <property type="entry name" value="CRAL/TRIO domain"/>
    <property type="match status" value="3"/>
</dbReference>
<sequence>MDLLLVTPEEKKKIHEYYNVDEKQIKEDVMMIKSWKEKQPHLPDTLTDDLIEKILLRNKFRVERTKHKLDNYYSLRGLYKDLIQNLEKVIPSQEATTYLPLPKLTPNLERLVIVKIMDADPDHYEVIDLVKFTIAVQEVRLLYDHDVGTRIIYDAKGVTLRHMMKWNPLILTRLSTLVEKAYSSRIVGLECLNLPSFANKMMAIFKLALRPKLYDRIMIHENLESLYKVVPKEYLTSEYGGTVGTIPDLLSKNTKMDLLMVTPDEKKRIREYYNLSEDQIKEDVERIKSWKEKQPHLPYDVTDEFIEIVLLRNKFRVERTKQKLDNYFSLRWYLKDLIENMENIIPSQQVNTCLPMPKLTPNLERIVIVKFLDTDPDRYSIPNFIKLHFAIEELCLRHDYSIGTRFVYDFEGTVLKHTLKWNPITLAKFMTYIERSYSCRILGFEFINCSTFLNKIIAVLKVVMRAKIYEKVTIHEDMASVHKVIPKEYLPKEYGGTMENIPDLIKKWDEMMKNHHQFFVKNYENVLLSTSLEELRPLDVNDQGGFGVDDDFIEKILMRNKFRVERTKQKLDNYYSLRGHLKDLFQNMENTIPSRETTFCLPIPKLTPNLTRVVIIKIAETDPNRYNTPDFIKHHLAIQELCLQYDYSIGTRFIYDMELCTLKHTLKWDVSAFAQLATLVERTYSCRIFGYEFINCSTFVNKIMAMLRVILRAKIYERVTIHKDITSLHSVVPKECLPKEYGGTLDSSPDLLKKWDEVITNHKDFFVKNYENILLGTSLEELRPLDLKTKDQGVFGVDGTFKKLQID</sequence>
<dbReference type="Proteomes" id="UP000719412">
    <property type="component" value="Unassembled WGS sequence"/>
</dbReference>
<dbReference type="SMART" id="SM00516">
    <property type="entry name" value="SEC14"/>
    <property type="match status" value="3"/>
</dbReference>
<dbReference type="Gene3D" id="1.20.5.1200">
    <property type="entry name" value="Alpha-tocopherol transfer"/>
    <property type="match status" value="2"/>
</dbReference>
<dbReference type="InterPro" id="IPR036865">
    <property type="entry name" value="CRAL-TRIO_dom_sf"/>
</dbReference>
<feature type="domain" description="CRAL-TRIO" evidence="1">
    <location>
        <begin position="151"/>
        <end position="247"/>
    </location>
</feature>
<proteinExistence type="predicted"/>
<feature type="domain" description="CRAL-TRIO" evidence="1">
    <location>
        <begin position="613"/>
        <end position="749"/>
    </location>
</feature>
<dbReference type="GO" id="GO:0016020">
    <property type="term" value="C:membrane"/>
    <property type="evidence" value="ECO:0007669"/>
    <property type="project" value="TreeGrafter"/>
</dbReference>
<evidence type="ECO:0000259" key="1">
    <source>
        <dbReference type="PROSITE" id="PS50191"/>
    </source>
</evidence>
<dbReference type="InterPro" id="IPR036273">
    <property type="entry name" value="CRAL/TRIO_N_dom_sf"/>
</dbReference>
<organism evidence="2 3">
    <name type="scientific">Tenebrio molitor</name>
    <name type="common">Yellow mealworm beetle</name>
    <dbReference type="NCBI Taxonomy" id="7067"/>
    <lineage>
        <taxon>Eukaryota</taxon>
        <taxon>Metazoa</taxon>
        <taxon>Ecdysozoa</taxon>
        <taxon>Arthropoda</taxon>
        <taxon>Hexapoda</taxon>
        <taxon>Insecta</taxon>
        <taxon>Pterygota</taxon>
        <taxon>Neoptera</taxon>
        <taxon>Endopterygota</taxon>
        <taxon>Coleoptera</taxon>
        <taxon>Polyphaga</taxon>
        <taxon>Cucujiformia</taxon>
        <taxon>Tenebrionidae</taxon>
        <taxon>Tenebrio</taxon>
    </lineage>
</organism>
<dbReference type="PROSITE" id="PS50191">
    <property type="entry name" value="CRAL_TRIO"/>
    <property type="match status" value="3"/>
</dbReference>
<dbReference type="EMBL" id="JABDTM020026178">
    <property type="protein sequence ID" value="KAH0812275.1"/>
    <property type="molecule type" value="Genomic_DNA"/>
</dbReference>
<dbReference type="GO" id="GO:1902936">
    <property type="term" value="F:phosphatidylinositol bisphosphate binding"/>
    <property type="evidence" value="ECO:0007669"/>
    <property type="project" value="TreeGrafter"/>
</dbReference>
<evidence type="ECO:0000313" key="3">
    <source>
        <dbReference type="Proteomes" id="UP000719412"/>
    </source>
</evidence>
<dbReference type="AlphaFoldDB" id="A0A8J6H5J1"/>